<dbReference type="Pfam" id="PF01476">
    <property type="entry name" value="LysM"/>
    <property type="match status" value="1"/>
</dbReference>
<sequence>MIYVVQKGDTLSKICERLFGYDMEYHELAAYNFIENPDKIFVGQILSLHKAPNPNSLTPSQKVINVEPSIEQLDRICDLFREGFCTYDMARDIYKAAIQ</sequence>
<dbReference type="CDD" id="cd00118">
    <property type="entry name" value="LysM"/>
    <property type="match status" value="1"/>
</dbReference>
<organism evidence="2 3">
    <name type="scientific">Cronobacter phage LPCS28</name>
    <dbReference type="NCBI Taxonomy" id="2924885"/>
    <lineage>
        <taxon>Viruses</taxon>
        <taxon>Duplodnaviria</taxon>
        <taxon>Heunggongvirae</taxon>
        <taxon>Uroviricota</taxon>
        <taxon>Caudoviricetes</taxon>
        <taxon>Pantevenvirales</taxon>
        <taxon>Straboviridae</taxon>
        <taxon>Nanhuvirus</taxon>
        <taxon>Nanhuvirus LPCS28</taxon>
    </lineage>
</organism>
<name>A0AAE9G8I2_9CAUD</name>
<protein>
    <recommendedName>
        <fullName evidence="1">LysM domain-containing protein</fullName>
    </recommendedName>
</protein>
<dbReference type="InterPro" id="IPR018392">
    <property type="entry name" value="LysM"/>
</dbReference>
<accession>A0AAE9G8I2</accession>
<evidence type="ECO:0000313" key="3">
    <source>
        <dbReference type="Proteomes" id="UP000832072"/>
    </source>
</evidence>
<dbReference type="PROSITE" id="PS51782">
    <property type="entry name" value="LYSM"/>
    <property type="match status" value="1"/>
</dbReference>
<keyword evidence="3" id="KW-1185">Reference proteome</keyword>
<dbReference type="EMBL" id="OM638103">
    <property type="protein sequence ID" value="UNY46968.1"/>
    <property type="molecule type" value="Genomic_DNA"/>
</dbReference>
<evidence type="ECO:0000313" key="2">
    <source>
        <dbReference type="EMBL" id="UNY46968.1"/>
    </source>
</evidence>
<feature type="domain" description="LysM" evidence="1">
    <location>
        <begin position="1"/>
        <end position="48"/>
    </location>
</feature>
<dbReference type="InterPro" id="IPR036779">
    <property type="entry name" value="LysM_dom_sf"/>
</dbReference>
<dbReference type="SMART" id="SM00257">
    <property type="entry name" value="LysM"/>
    <property type="match status" value="1"/>
</dbReference>
<reference evidence="2 3" key="1">
    <citation type="submission" date="2022-02" db="EMBL/GenBank/DDBJ databases">
        <authorList>
            <person name="Tian F."/>
            <person name="Li J."/>
            <person name="Li F."/>
            <person name="Tong Y."/>
        </authorList>
    </citation>
    <scope>NUCLEOTIDE SEQUENCE [LARGE SCALE GENOMIC DNA]</scope>
</reference>
<dbReference type="SUPFAM" id="SSF54106">
    <property type="entry name" value="LysM domain"/>
    <property type="match status" value="1"/>
</dbReference>
<dbReference type="Gene3D" id="3.10.350.10">
    <property type="entry name" value="LysM domain"/>
    <property type="match status" value="1"/>
</dbReference>
<evidence type="ECO:0000259" key="1">
    <source>
        <dbReference type="PROSITE" id="PS51782"/>
    </source>
</evidence>
<dbReference type="Proteomes" id="UP000832072">
    <property type="component" value="Segment"/>
</dbReference>
<proteinExistence type="predicted"/>
<gene>
    <name evidence="2" type="ORF">EHEKIMEA_00085</name>
</gene>